<reference evidence="2" key="1">
    <citation type="journal article" date="2019" name="Int. J. Syst. Evol. Microbiol.">
        <title>The Global Catalogue of Microorganisms (GCM) 10K type strain sequencing project: providing services to taxonomists for standard genome sequencing and annotation.</title>
        <authorList>
            <consortium name="The Broad Institute Genomics Platform"/>
            <consortium name="The Broad Institute Genome Sequencing Center for Infectious Disease"/>
            <person name="Wu L."/>
            <person name="Ma J."/>
        </authorList>
    </citation>
    <scope>NUCLEOTIDE SEQUENCE [LARGE SCALE GENOMIC DNA]</scope>
    <source>
        <strain evidence="2">CGMCC 4.7241</strain>
    </source>
</reference>
<protein>
    <submittedName>
        <fullName evidence="1">YwqJ-related putative deaminase</fullName>
    </submittedName>
</protein>
<gene>
    <name evidence="1" type="ORF">ACFOUW_34775</name>
</gene>
<sequence>MIDREEAARIASRWVAASTPSHPAATAVVHEFELGFVVWAGESSFTDRRGVIDRETGELSVWPALPVDQVVAAFQERRVQRSPAPLTWDPGARTKRDLRRLAAPANLSELLFSDGRVLTARSAKCDVQPNHHRLVRGFYAALPGEFFERGYTRCSEAAVLSDALHAEDARRAADESPPITLEEARAVLFAGAAVVTVRLRELGDPMGGKSAPPCVTCALLGAHLGFQLSLPEEDV</sequence>
<keyword evidence="2" id="KW-1185">Reference proteome</keyword>
<accession>A0ABV7YM18</accession>
<dbReference type="Proteomes" id="UP001595699">
    <property type="component" value="Unassembled WGS sequence"/>
</dbReference>
<dbReference type="RefSeq" id="WP_205121732.1">
    <property type="nucleotide sequence ID" value="NZ_JAFBCM010000001.1"/>
</dbReference>
<organism evidence="1 2">
    <name type="scientific">Tenggerimyces flavus</name>
    <dbReference type="NCBI Taxonomy" id="1708749"/>
    <lineage>
        <taxon>Bacteria</taxon>
        <taxon>Bacillati</taxon>
        <taxon>Actinomycetota</taxon>
        <taxon>Actinomycetes</taxon>
        <taxon>Propionibacteriales</taxon>
        <taxon>Nocardioidaceae</taxon>
        <taxon>Tenggerimyces</taxon>
    </lineage>
</organism>
<evidence type="ECO:0000313" key="1">
    <source>
        <dbReference type="EMBL" id="MFC3766042.1"/>
    </source>
</evidence>
<dbReference type="Pfam" id="PF14431">
    <property type="entry name" value="YwqJ-deaminase"/>
    <property type="match status" value="1"/>
</dbReference>
<name>A0ABV7YM18_9ACTN</name>
<dbReference type="InterPro" id="IPR025968">
    <property type="entry name" value="YwqJ_deaminase"/>
</dbReference>
<comment type="caution">
    <text evidence="1">The sequence shown here is derived from an EMBL/GenBank/DDBJ whole genome shotgun (WGS) entry which is preliminary data.</text>
</comment>
<dbReference type="EMBL" id="JBHRZH010000047">
    <property type="protein sequence ID" value="MFC3766042.1"/>
    <property type="molecule type" value="Genomic_DNA"/>
</dbReference>
<evidence type="ECO:0000313" key="2">
    <source>
        <dbReference type="Proteomes" id="UP001595699"/>
    </source>
</evidence>
<proteinExistence type="predicted"/>